<evidence type="ECO:0000313" key="2">
    <source>
        <dbReference type="Proteomes" id="UP001143856"/>
    </source>
</evidence>
<gene>
    <name evidence="1" type="ORF">NUW58_g5682</name>
</gene>
<dbReference type="Proteomes" id="UP001143856">
    <property type="component" value="Unassembled WGS sequence"/>
</dbReference>
<protein>
    <submittedName>
        <fullName evidence="1">Uncharacterized protein</fullName>
    </submittedName>
</protein>
<reference evidence="1" key="1">
    <citation type="submission" date="2022-10" db="EMBL/GenBank/DDBJ databases">
        <title>Genome Sequence of Xylaria curta.</title>
        <authorList>
            <person name="Buettner E."/>
        </authorList>
    </citation>
    <scope>NUCLEOTIDE SEQUENCE</scope>
    <source>
        <strain evidence="1">Babe10</strain>
    </source>
</reference>
<proteinExistence type="predicted"/>
<organism evidence="1 2">
    <name type="scientific">Xylaria curta</name>
    <dbReference type="NCBI Taxonomy" id="42375"/>
    <lineage>
        <taxon>Eukaryota</taxon>
        <taxon>Fungi</taxon>
        <taxon>Dikarya</taxon>
        <taxon>Ascomycota</taxon>
        <taxon>Pezizomycotina</taxon>
        <taxon>Sordariomycetes</taxon>
        <taxon>Xylariomycetidae</taxon>
        <taxon>Xylariales</taxon>
        <taxon>Xylariaceae</taxon>
        <taxon>Xylaria</taxon>
    </lineage>
</organism>
<accession>A0ACC1P185</accession>
<evidence type="ECO:0000313" key="1">
    <source>
        <dbReference type="EMBL" id="KAJ2985164.1"/>
    </source>
</evidence>
<name>A0ACC1P185_9PEZI</name>
<sequence length="147" mass="16333">MKLPVLFARAVILLSNLVIVSSTRLKAPTATTVNGTYEGLYLPDWDQDAFLGIPYAQPPVGQLRYRRPLPLNASFDGIRPATRYGYSCMQYGQNFELSEDCLTINVVRPAGHPKPPLPVLGLVNRVMVARFSHSGLPLSMRLLRSCF</sequence>
<dbReference type="EMBL" id="JAPDGR010001152">
    <property type="protein sequence ID" value="KAJ2985164.1"/>
    <property type="molecule type" value="Genomic_DNA"/>
</dbReference>
<comment type="caution">
    <text evidence="1">The sequence shown here is derived from an EMBL/GenBank/DDBJ whole genome shotgun (WGS) entry which is preliminary data.</text>
</comment>
<keyword evidence="2" id="KW-1185">Reference proteome</keyword>